<reference evidence="3" key="2">
    <citation type="submission" date="2023-06" db="EMBL/GenBank/DDBJ databases">
        <authorList>
            <consortium name="Lawrence Berkeley National Laboratory"/>
            <person name="Haridas S."/>
            <person name="Hensen N."/>
            <person name="Bonometti L."/>
            <person name="Westerberg I."/>
            <person name="Brannstrom I.O."/>
            <person name="Guillou S."/>
            <person name="Cros-Aarteil S."/>
            <person name="Calhoun S."/>
            <person name="Kuo A."/>
            <person name="Mondo S."/>
            <person name="Pangilinan J."/>
            <person name="Riley R."/>
            <person name="LaButti K."/>
            <person name="Andreopoulos B."/>
            <person name="Lipzen A."/>
            <person name="Chen C."/>
            <person name="Yanf M."/>
            <person name="Daum C."/>
            <person name="Ng V."/>
            <person name="Clum A."/>
            <person name="Steindorff A."/>
            <person name="Ohm R."/>
            <person name="Martin F."/>
            <person name="Silar P."/>
            <person name="Natvig D."/>
            <person name="Lalanne C."/>
            <person name="Gautier V."/>
            <person name="Ament-velasquez S.L."/>
            <person name="Kruys A."/>
            <person name="Hutchinson M.I."/>
            <person name="Powell A.J."/>
            <person name="Barry K."/>
            <person name="Miller A.N."/>
            <person name="Grigoriev I.V."/>
            <person name="Debuchy R."/>
            <person name="Gladieux P."/>
            <person name="Thoren M.H."/>
            <person name="Johannesson H."/>
        </authorList>
    </citation>
    <scope>NUCLEOTIDE SEQUENCE</scope>
    <source>
        <strain evidence="3">CBS 232.78</strain>
    </source>
</reference>
<keyword evidence="2" id="KW-1133">Transmembrane helix</keyword>
<keyword evidence="4" id="KW-1185">Reference proteome</keyword>
<proteinExistence type="predicted"/>
<name>A0AAE0TZG5_9PEZI</name>
<feature type="region of interest" description="Disordered" evidence="1">
    <location>
        <begin position="187"/>
        <end position="209"/>
    </location>
</feature>
<dbReference type="AlphaFoldDB" id="A0AAE0TZG5"/>
<dbReference type="EMBL" id="JAULSW010000004">
    <property type="protein sequence ID" value="KAK3385251.1"/>
    <property type="molecule type" value="Genomic_DNA"/>
</dbReference>
<keyword evidence="2" id="KW-0472">Membrane</keyword>
<feature type="region of interest" description="Disordered" evidence="1">
    <location>
        <begin position="1"/>
        <end position="29"/>
    </location>
</feature>
<evidence type="ECO:0000256" key="2">
    <source>
        <dbReference type="SAM" id="Phobius"/>
    </source>
</evidence>
<evidence type="ECO:0000256" key="1">
    <source>
        <dbReference type="SAM" id="MobiDB-lite"/>
    </source>
</evidence>
<gene>
    <name evidence="3" type="ORF">B0H63DRAFT_180746</name>
</gene>
<evidence type="ECO:0000313" key="4">
    <source>
        <dbReference type="Proteomes" id="UP001285441"/>
    </source>
</evidence>
<reference evidence="3" key="1">
    <citation type="journal article" date="2023" name="Mol. Phylogenet. Evol.">
        <title>Genome-scale phylogeny and comparative genomics of the fungal order Sordariales.</title>
        <authorList>
            <person name="Hensen N."/>
            <person name="Bonometti L."/>
            <person name="Westerberg I."/>
            <person name="Brannstrom I.O."/>
            <person name="Guillou S."/>
            <person name="Cros-Aarteil S."/>
            <person name="Calhoun S."/>
            <person name="Haridas S."/>
            <person name="Kuo A."/>
            <person name="Mondo S."/>
            <person name="Pangilinan J."/>
            <person name="Riley R."/>
            <person name="LaButti K."/>
            <person name="Andreopoulos B."/>
            <person name="Lipzen A."/>
            <person name="Chen C."/>
            <person name="Yan M."/>
            <person name="Daum C."/>
            <person name="Ng V."/>
            <person name="Clum A."/>
            <person name="Steindorff A."/>
            <person name="Ohm R.A."/>
            <person name="Martin F."/>
            <person name="Silar P."/>
            <person name="Natvig D.O."/>
            <person name="Lalanne C."/>
            <person name="Gautier V."/>
            <person name="Ament-Velasquez S.L."/>
            <person name="Kruys A."/>
            <person name="Hutchinson M.I."/>
            <person name="Powell A.J."/>
            <person name="Barry K."/>
            <person name="Miller A.N."/>
            <person name="Grigoriev I.V."/>
            <person name="Debuchy R."/>
            <person name="Gladieux P."/>
            <person name="Hiltunen Thoren M."/>
            <person name="Johannesson H."/>
        </authorList>
    </citation>
    <scope>NUCLEOTIDE SEQUENCE</scope>
    <source>
        <strain evidence="3">CBS 232.78</strain>
    </source>
</reference>
<comment type="caution">
    <text evidence="3">The sequence shown here is derived from an EMBL/GenBank/DDBJ whole genome shotgun (WGS) entry which is preliminary data.</text>
</comment>
<keyword evidence="2" id="KW-0812">Transmembrane</keyword>
<evidence type="ECO:0000313" key="3">
    <source>
        <dbReference type="EMBL" id="KAK3385251.1"/>
    </source>
</evidence>
<feature type="transmembrane region" description="Helical" evidence="2">
    <location>
        <begin position="55"/>
        <end position="76"/>
    </location>
</feature>
<sequence length="246" mass="28536">MQSLTPENARMPALTSAGSASLDETTPTAMPRNVDSISHPLQKLPFDGLFFHPDFISAFFWTLCNVVVLAGLVTWLKRVVWLVRPGRRGRHTTENEETLKPDINQLWETGENGVTETVRIRHPSLTWQRVCHRPPSFTRLRWKPLSPGYHQDWRGAYRVSFHEHSYRSLILIPFFDPLRRRHMNQNIFGSRPYTGRQGEQRGDDAEPQPPLQLRALHLNSGCRPLQHVMSLNRTHVWDRAPDFRPP</sequence>
<protein>
    <submittedName>
        <fullName evidence="3">Uncharacterized protein</fullName>
    </submittedName>
</protein>
<feature type="compositionally biased region" description="Polar residues" evidence="1">
    <location>
        <begin position="16"/>
        <end position="28"/>
    </location>
</feature>
<accession>A0AAE0TZG5</accession>
<dbReference type="Proteomes" id="UP001285441">
    <property type="component" value="Unassembled WGS sequence"/>
</dbReference>
<organism evidence="3 4">
    <name type="scientific">Podospora didyma</name>
    <dbReference type="NCBI Taxonomy" id="330526"/>
    <lineage>
        <taxon>Eukaryota</taxon>
        <taxon>Fungi</taxon>
        <taxon>Dikarya</taxon>
        <taxon>Ascomycota</taxon>
        <taxon>Pezizomycotina</taxon>
        <taxon>Sordariomycetes</taxon>
        <taxon>Sordariomycetidae</taxon>
        <taxon>Sordariales</taxon>
        <taxon>Podosporaceae</taxon>
        <taxon>Podospora</taxon>
    </lineage>
</organism>